<proteinExistence type="predicted"/>
<dbReference type="InterPro" id="IPR008523">
    <property type="entry name" value="DUF805"/>
</dbReference>
<protein>
    <submittedName>
        <fullName evidence="2">Uncharacterized membrane protein YhaH (DUF805 family)</fullName>
    </submittedName>
</protein>
<feature type="transmembrane region" description="Helical" evidence="1">
    <location>
        <begin position="26"/>
        <end position="55"/>
    </location>
</feature>
<feature type="transmembrane region" description="Helical" evidence="1">
    <location>
        <begin position="99"/>
        <end position="119"/>
    </location>
</feature>
<dbReference type="GO" id="GO:0005886">
    <property type="term" value="C:plasma membrane"/>
    <property type="evidence" value="ECO:0007669"/>
    <property type="project" value="TreeGrafter"/>
</dbReference>
<gene>
    <name evidence="2" type="ORF">FHS55_002511</name>
</gene>
<keyword evidence="1" id="KW-0812">Transmembrane</keyword>
<keyword evidence="1" id="KW-1133">Transmembrane helix</keyword>
<feature type="transmembrane region" description="Helical" evidence="1">
    <location>
        <begin position="67"/>
        <end position="87"/>
    </location>
</feature>
<dbReference type="PANTHER" id="PTHR34980:SF2">
    <property type="entry name" value="INNER MEMBRANE PROTEIN YHAH-RELATED"/>
    <property type="match status" value="1"/>
</dbReference>
<keyword evidence="3" id="KW-1185">Reference proteome</keyword>
<organism evidence="2 3">
    <name type="scientific">Ancylobacter tetraedralis</name>
    <dbReference type="NCBI Taxonomy" id="217068"/>
    <lineage>
        <taxon>Bacteria</taxon>
        <taxon>Pseudomonadati</taxon>
        <taxon>Pseudomonadota</taxon>
        <taxon>Alphaproteobacteria</taxon>
        <taxon>Hyphomicrobiales</taxon>
        <taxon>Xanthobacteraceae</taxon>
        <taxon>Ancylobacter</taxon>
    </lineage>
</organism>
<evidence type="ECO:0000313" key="3">
    <source>
        <dbReference type="Proteomes" id="UP000533469"/>
    </source>
</evidence>
<keyword evidence="1" id="KW-0472">Membrane</keyword>
<dbReference type="EMBL" id="JACICD010000004">
    <property type="protein sequence ID" value="MBB3771902.1"/>
    <property type="molecule type" value="Genomic_DNA"/>
</dbReference>
<evidence type="ECO:0000256" key="1">
    <source>
        <dbReference type="SAM" id="Phobius"/>
    </source>
</evidence>
<name>A0A839ZB27_9HYPH</name>
<reference evidence="2 3" key="1">
    <citation type="submission" date="2020-08" db="EMBL/GenBank/DDBJ databases">
        <title>Genomic Encyclopedia of Type Strains, Phase IV (KMG-IV): sequencing the most valuable type-strain genomes for metagenomic binning, comparative biology and taxonomic classification.</title>
        <authorList>
            <person name="Goeker M."/>
        </authorList>
    </citation>
    <scope>NUCLEOTIDE SEQUENCE [LARGE SCALE GENOMIC DNA]</scope>
    <source>
        <strain evidence="2 3">DSM 5895</strain>
    </source>
</reference>
<dbReference type="RefSeq" id="WP_183190062.1">
    <property type="nucleotide sequence ID" value="NZ_JACICD010000004.1"/>
</dbReference>
<accession>A0A839ZB27</accession>
<evidence type="ECO:0000313" key="2">
    <source>
        <dbReference type="EMBL" id="MBB3771902.1"/>
    </source>
</evidence>
<dbReference type="Proteomes" id="UP000533469">
    <property type="component" value="Unassembled WGS sequence"/>
</dbReference>
<dbReference type="Pfam" id="PF05656">
    <property type="entry name" value="DUF805"/>
    <property type="match status" value="1"/>
</dbReference>
<sequence>MNFGQAVSSVLSKYATFSGRAPRSEYWWWVVFSVLLNWVTTFLDTALFGTFALVHFGDMSYVGAADVFTPLSTIAGLALIIPSLAVGARRFHDLGRTGWWLLIGLTGIGALVIFFWFMVKGDAGPNRHGPDPLDRRPV</sequence>
<dbReference type="PANTHER" id="PTHR34980">
    <property type="entry name" value="INNER MEMBRANE PROTEIN-RELATED-RELATED"/>
    <property type="match status" value="1"/>
</dbReference>
<dbReference type="AlphaFoldDB" id="A0A839ZB27"/>
<comment type="caution">
    <text evidence="2">The sequence shown here is derived from an EMBL/GenBank/DDBJ whole genome shotgun (WGS) entry which is preliminary data.</text>
</comment>